<evidence type="ECO:0000259" key="1">
    <source>
        <dbReference type="Pfam" id="PF20703"/>
    </source>
</evidence>
<evidence type="ECO:0000313" key="3">
    <source>
        <dbReference type="Proteomes" id="UP001218218"/>
    </source>
</evidence>
<accession>A0AAD7A4X4</accession>
<name>A0AAD7A4X4_9AGAR</name>
<feature type="domain" description="Novel STAND NTPase 1" evidence="1">
    <location>
        <begin position="40"/>
        <end position="171"/>
    </location>
</feature>
<dbReference type="Pfam" id="PF20703">
    <property type="entry name" value="nSTAND1"/>
    <property type="match status" value="1"/>
</dbReference>
<sequence length="547" mass="60993">MFNDISEMKKTTIALHEQLLGVIQTLPDATSPRSEGSLPKIFYGWVSELDSIMKMLNQQPARMAILGGGGMGKTSLARAVLHHAITSVQFEHRFFVSAEAATTAVELAALIGLHVGLDSGKDLTKPVVQYFSRQELSLLVLDNLETVWEPLKSRGQVEGFLSLLTDIGHLALIILHLTDNMPLAVDLIAHLSDCEGPSNVLTQWETEKTALFFVGQDRKSNLDVSISLSLTSPRVTSDAKELLSLLSIFPDGLSDAELVQSNLRIPNILTCKATLLATSLAYQDGNKWLWSLMPMREHIQCFLPPSKDLTQSLHKHFNALLCSLLHIIPELIPPRRWMWFHGADYIQPLLSGLCDLELEIQFTTEVFKVYKYYHVLDAEQLITSTTSLFQHIDNDLLESCFYQAVGNHFLFRKSQSAQAMLFFQKALELSKLCDDRIIKAGSKCVSGSKSFSMIQLHRGREILRICGIHGGGLDQRMAGTQAEIHLLKSEYAQAKNIYTQVAETNTPDWNAEIDIEIGGDAETMHQKLNQVKNVFSNHKSPLGVLNS</sequence>
<keyword evidence="3" id="KW-1185">Reference proteome</keyword>
<protein>
    <recommendedName>
        <fullName evidence="1">Novel STAND NTPase 1 domain-containing protein</fullName>
    </recommendedName>
</protein>
<dbReference type="Proteomes" id="UP001218218">
    <property type="component" value="Unassembled WGS sequence"/>
</dbReference>
<dbReference type="InterPro" id="IPR049052">
    <property type="entry name" value="nSTAND1"/>
</dbReference>
<evidence type="ECO:0000313" key="2">
    <source>
        <dbReference type="EMBL" id="KAJ7349614.1"/>
    </source>
</evidence>
<dbReference type="EMBL" id="JARIHO010000015">
    <property type="protein sequence ID" value="KAJ7349614.1"/>
    <property type="molecule type" value="Genomic_DNA"/>
</dbReference>
<dbReference type="AlphaFoldDB" id="A0AAD7A4X4"/>
<reference evidence="2" key="1">
    <citation type="submission" date="2023-03" db="EMBL/GenBank/DDBJ databases">
        <title>Massive genome expansion in bonnet fungi (Mycena s.s.) driven by repeated elements and novel gene families across ecological guilds.</title>
        <authorList>
            <consortium name="Lawrence Berkeley National Laboratory"/>
            <person name="Harder C.B."/>
            <person name="Miyauchi S."/>
            <person name="Viragh M."/>
            <person name="Kuo A."/>
            <person name="Thoen E."/>
            <person name="Andreopoulos B."/>
            <person name="Lu D."/>
            <person name="Skrede I."/>
            <person name="Drula E."/>
            <person name="Henrissat B."/>
            <person name="Morin E."/>
            <person name="Kohler A."/>
            <person name="Barry K."/>
            <person name="LaButti K."/>
            <person name="Morin E."/>
            <person name="Salamov A."/>
            <person name="Lipzen A."/>
            <person name="Mereny Z."/>
            <person name="Hegedus B."/>
            <person name="Baldrian P."/>
            <person name="Stursova M."/>
            <person name="Weitz H."/>
            <person name="Taylor A."/>
            <person name="Grigoriev I.V."/>
            <person name="Nagy L.G."/>
            <person name="Martin F."/>
            <person name="Kauserud H."/>
        </authorList>
    </citation>
    <scope>NUCLEOTIDE SEQUENCE</scope>
    <source>
        <strain evidence="2">CBHHK002</strain>
    </source>
</reference>
<comment type="caution">
    <text evidence="2">The sequence shown here is derived from an EMBL/GenBank/DDBJ whole genome shotgun (WGS) entry which is preliminary data.</text>
</comment>
<dbReference type="InterPro" id="IPR027417">
    <property type="entry name" value="P-loop_NTPase"/>
</dbReference>
<dbReference type="SUPFAM" id="SSF52540">
    <property type="entry name" value="P-loop containing nucleoside triphosphate hydrolases"/>
    <property type="match status" value="1"/>
</dbReference>
<organism evidence="2 3">
    <name type="scientific">Mycena albidolilacea</name>
    <dbReference type="NCBI Taxonomy" id="1033008"/>
    <lineage>
        <taxon>Eukaryota</taxon>
        <taxon>Fungi</taxon>
        <taxon>Dikarya</taxon>
        <taxon>Basidiomycota</taxon>
        <taxon>Agaricomycotina</taxon>
        <taxon>Agaricomycetes</taxon>
        <taxon>Agaricomycetidae</taxon>
        <taxon>Agaricales</taxon>
        <taxon>Marasmiineae</taxon>
        <taxon>Mycenaceae</taxon>
        <taxon>Mycena</taxon>
    </lineage>
</organism>
<gene>
    <name evidence="2" type="ORF">DFH08DRAFT_806964</name>
</gene>
<proteinExistence type="predicted"/>
<dbReference type="Gene3D" id="3.40.50.300">
    <property type="entry name" value="P-loop containing nucleotide triphosphate hydrolases"/>
    <property type="match status" value="1"/>
</dbReference>